<feature type="domain" description="O-GlcNAc transferase C-terminal" evidence="9">
    <location>
        <begin position="511"/>
        <end position="675"/>
    </location>
</feature>
<proteinExistence type="inferred from homology"/>
<dbReference type="Pfam" id="PF07719">
    <property type="entry name" value="TPR_2"/>
    <property type="match status" value="1"/>
</dbReference>
<evidence type="ECO:0000256" key="6">
    <source>
        <dbReference type="ARBA" id="ARBA00022737"/>
    </source>
</evidence>
<feature type="repeat" description="TPR" evidence="8">
    <location>
        <begin position="91"/>
        <end position="124"/>
    </location>
</feature>
<keyword evidence="5 10" id="KW-0808">Transferase</keyword>
<dbReference type="PANTHER" id="PTHR44835:SF1">
    <property type="entry name" value="PROTEIN O-GLCNAC TRANSFERASE"/>
    <property type="match status" value="1"/>
</dbReference>
<dbReference type="EMBL" id="LJYF01000034">
    <property type="protein sequence ID" value="KRP90711.1"/>
    <property type="molecule type" value="Genomic_DNA"/>
</dbReference>
<dbReference type="PROSITE" id="PS50005">
    <property type="entry name" value="TPR"/>
    <property type="match status" value="6"/>
</dbReference>
<dbReference type="InterPro" id="IPR029489">
    <property type="entry name" value="OGT/SEC/SPY_C"/>
</dbReference>
<comment type="similarity">
    <text evidence="2">Belongs to the glycosyltransferase 41 family. O-GlcNAc transferase subfamily.</text>
</comment>
<evidence type="ECO:0000256" key="1">
    <source>
        <dbReference type="ARBA" id="ARBA00004922"/>
    </source>
</evidence>
<dbReference type="PROSITE" id="PS50293">
    <property type="entry name" value="TPR_REGION"/>
    <property type="match status" value="1"/>
</dbReference>
<evidence type="ECO:0000259" key="9">
    <source>
        <dbReference type="Pfam" id="PF13844"/>
    </source>
</evidence>
<dbReference type="AlphaFoldDB" id="A0A0R3BZC1"/>
<feature type="repeat" description="TPR" evidence="8">
    <location>
        <begin position="125"/>
        <end position="158"/>
    </location>
</feature>
<dbReference type="InterPro" id="IPR013105">
    <property type="entry name" value="TPR_2"/>
</dbReference>
<dbReference type="Gene3D" id="1.25.40.10">
    <property type="entry name" value="Tetratricopeptide repeat domain"/>
    <property type="match status" value="2"/>
</dbReference>
<name>A0A0R3BZC1_9BRAD</name>
<dbReference type="EC" id="2.4.1.255" evidence="3"/>
<evidence type="ECO:0000256" key="4">
    <source>
        <dbReference type="ARBA" id="ARBA00022676"/>
    </source>
</evidence>
<dbReference type="Pfam" id="PF13844">
    <property type="entry name" value="Glyco_transf_41"/>
    <property type="match status" value="2"/>
</dbReference>
<evidence type="ECO:0000313" key="11">
    <source>
        <dbReference type="Proteomes" id="UP000051380"/>
    </source>
</evidence>
<dbReference type="Gene3D" id="3.40.50.11380">
    <property type="match status" value="1"/>
</dbReference>
<dbReference type="SMART" id="SM00028">
    <property type="entry name" value="TPR"/>
    <property type="match status" value="8"/>
</dbReference>
<evidence type="ECO:0000256" key="7">
    <source>
        <dbReference type="ARBA" id="ARBA00022803"/>
    </source>
</evidence>
<feature type="repeat" description="TPR" evidence="8">
    <location>
        <begin position="159"/>
        <end position="192"/>
    </location>
</feature>
<organism evidence="10 11">
    <name type="scientific">Bradyrhizobium yuanmingense</name>
    <dbReference type="NCBI Taxonomy" id="108015"/>
    <lineage>
        <taxon>Bacteria</taxon>
        <taxon>Pseudomonadati</taxon>
        <taxon>Pseudomonadota</taxon>
        <taxon>Alphaproteobacteria</taxon>
        <taxon>Hyphomicrobiales</taxon>
        <taxon>Nitrobacteraceae</taxon>
        <taxon>Bradyrhizobium</taxon>
    </lineage>
</organism>
<dbReference type="InterPro" id="IPR051939">
    <property type="entry name" value="Glycosyltr_41/O-GlcNAc_trsf"/>
</dbReference>
<comment type="caution">
    <text evidence="10">The sequence shown here is derived from an EMBL/GenBank/DDBJ whole genome shotgun (WGS) entry which is preliminary data.</text>
</comment>
<dbReference type="InterPro" id="IPR019734">
    <property type="entry name" value="TPR_rpt"/>
</dbReference>
<feature type="repeat" description="TPR" evidence="8">
    <location>
        <begin position="261"/>
        <end position="294"/>
    </location>
</feature>
<sequence>MGSNVGQRAFQNARLQKRQKADVLPLLGQALELHKKGRLPGAKAAYRQLLQIAPNQFIALHMLGALESDAGNYQQAEILLSRAVAADPRSAEAHVSLGVALNGLKRHNDARESYRKALALRPNYALALSNLGNASAALDRYQEALDSYDRALAIDANLAEAHNGRGSTLCRLRNYDEALASLNRALAIKPDYAAALANRAVALRELQRFDEAMADCNRAIALAPDDVNGWLWRANVLLQTRQMAQALSDCEKALAIAPDSDQAHLVLGLCLAGLGRVDEALASFDRALDIRPDLESAISSKIFTLDFVPDASVERHQQARRVWWERIGAKIASEAAAPHDNGRDPDRRLVLGYVSSDFNAHSAAFIFKPVLQHHDRAQFEIVCYSCSAKVDATTREFQGIADRWRDASQWSDDRLAAQIRADRIDILIDLSGHTRGNRLGVFARKPAPIQAHGWGHGTGTGLPAIDYLFSDPVGIPHEVRHLLAETVVDLPCFVTLAPLPAGIARAATPALSNGFVTFGVFNRISKISDEAAAVWSRILERVPGSRLLIKDVALDDQLVRDKLLARFAACRLPAERVDLLGATLRDEHLASFNRIDIALDPFPQNGGVSTWEALQMGVPVVAKLGNSLPGRAAGAILTALGLPDWVADSEEAYVEIAASRAAETGELDKLRRELPATINAAAAGNPVSYAQAVDAAYRAMWTRYCSGGV</sequence>
<dbReference type="STRING" id="108015.GA0061099_10083"/>
<evidence type="ECO:0000256" key="8">
    <source>
        <dbReference type="PROSITE-ProRule" id="PRU00339"/>
    </source>
</evidence>
<feature type="repeat" description="TPR" evidence="8">
    <location>
        <begin position="193"/>
        <end position="226"/>
    </location>
</feature>
<feature type="domain" description="O-GlcNAc transferase C-terminal" evidence="9">
    <location>
        <begin position="344"/>
        <end position="487"/>
    </location>
</feature>
<comment type="pathway">
    <text evidence="1">Protein modification; protein glycosylation.</text>
</comment>
<evidence type="ECO:0000313" key="10">
    <source>
        <dbReference type="EMBL" id="KRP90711.1"/>
    </source>
</evidence>
<keyword evidence="6" id="KW-0677">Repeat</keyword>
<feature type="repeat" description="TPR" evidence="8">
    <location>
        <begin position="57"/>
        <end position="90"/>
    </location>
</feature>
<dbReference type="SUPFAM" id="SSF53756">
    <property type="entry name" value="UDP-Glycosyltransferase/glycogen phosphorylase"/>
    <property type="match status" value="1"/>
</dbReference>
<reference evidence="10 11" key="1">
    <citation type="submission" date="2015-09" db="EMBL/GenBank/DDBJ databases">
        <title>Draft Genome Sequence of the Strain BR 3267 (Bradyrhizobium yuanmingense) recommended as inoculant for cowpea in Brazil.</title>
        <authorList>
            <person name="Simoes-Araujo J.L."/>
            <person name="Zilli J.E."/>
        </authorList>
    </citation>
    <scope>NUCLEOTIDE SEQUENCE [LARGE SCALE GENOMIC DNA]</scope>
    <source>
        <strain evidence="10 11">BR3267</strain>
    </source>
</reference>
<evidence type="ECO:0000256" key="5">
    <source>
        <dbReference type="ARBA" id="ARBA00022679"/>
    </source>
</evidence>
<accession>A0A0R3BZC1</accession>
<dbReference type="Pfam" id="PF13432">
    <property type="entry name" value="TPR_16"/>
    <property type="match status" value="3"/>
</dbReference>
<dbReference type="Proteomes" id="UP000051380">
    <property type="component" value="Unassembled WGS sequence"/>
</dbReference>
<dbReference type="SUPFAM" id="SSF48452">
    <property type="entry name" value="TPR-like"/>
    <property type="match status" value="2"/>
</dbReference>
<dbReference type="Gene3D" id="3.40.50.2000">
    <property type="entry name" value="Glycogen Phosphorylase B"/>
    <property type="match status" value="1"/>
</dbReference>
<keyword evidence="7 8" id="KW-0802">TPR repeat</keyword>
<dbReference type="InterPro" id="IPR011990">
    <property type="entry name" value="TPR-like_helical_dom_sf"/>
</dbReference>
<dbReference type="PANTHER" id="PTHR44835">
    <property type="entry name" value="UDP-N-ACETYLGLUCOSAMINE--PEPTIDE N-ACETYLGLUCOSAMINYLTRANSFERASE SPINDLY-RELATED"/>
    <property type="match status" value="1"/>
</dbReference>
<dbReference type="GO" id="GO:0097363">
    <property type="term" value="F:protein O-acetylglucosaminyltransferase activity"/>
    <property type="evidence" value="ECO:0007669"/>
    <property type="project" value="UniProtKB-EC"/>
</dbReference>
<gene>
    <name evidence="10" type="ORF">AOQ72_33510</name>
</gene>
<evidence type="ECO:0000256" key="2">
    <source>
        <dbReference type="ARBA" id="ARBA00005386"/>
    </source>
</evidence>
<evidence type="ECO:0000256" key="3">
    <source>
        <dbReference type="ARBA" id="ARBA00011970"/>
    </source>
</evidence>
<protein>
    <recommendedName>
        <fullName evidence="3">protein O-GlcNAc transferase</fullName>
        <ecNumber evidence="3">2.4.1.255</ecNumber>
    </recommendedName>
</protein>
<dbReference type="OrthoDB" id="146908at2"/>
<keyword evidence="4" id="KW-0328">Glycosyltransferase</keyword>
<dbReference type="RefSeq" id="WP_057029538.1">
    <property type="nucleotide sequence ID" value="NZ_LJYF01000034.1"/>
</dbReference>